<dbReference type="InterPro" id="IPR001245">
    <property type="entry name" value="Ser-Thr/Tyr_kinase_cat_dom"/>
</dbReference>
<dbReference type="PROSITE" id="PS50011">
    <property type="entry name" value="PROTEIN_KINASE_DOM"/>
    <property type="match status" value="1"/>
</dbReference>
<dbReference type="InterPro" id="IPR000719">
    <property type="entry name" value="Prot_kinase_dom"/>
</dbReference>
<dbReference type="SMART" id="SM00220">
    <property type="entry name" value="S_TKc"/>
    <property type="match status" value="1"/>
</dbReference>
<keyword evidence="2" id="KW-0418">Kinase</keyword>
<sequence length="294" mass="32835">MRFFPCFQCQRRKMDSKVLLHGGKKQRPRCNHNQKSHGNAHQVDIKAQNFTFRELAAATKNFRQEFLLGQGGLGRVYRGTLPKSGQVVAVKQLDRHGVQGNSEFLQEVSTLSLLHHDNLVKLIGYCADGDQRLLVYDYLPGGTTESHLLGTVSGPHAFPLSLSAHTPFLSSKEAQPKFRSPKLFPEIVDPLLHEQFPEKALNQVVAVAAMCLQEEASVRPLMSDVVTALGFLVEIPEDSPAHKKARNSEANSEHGYSLDVRENFYSSVHEYGMGERSVEASKMTEAIQQAQYHL</sequence>
<gene>
    <name evidence="6" type="ORF">SAY86_024075</name>
</gene>
<dbReference type="InterPro" id="IPR011009">
    <property type="entry name" value="Kinase-like_dom_sf"/>
</dbReference>
<organism evidence="6 7">
    <name type="scientific">Trapa natans</name>
    <name type="common">Water chestnut</name>
    <dbReference type="NCBI Taxonomy" id="22666"/>
    <lineage>
        <taxon>Eukaryota</taxon>
        <taxon>Viridiplantae</taxon>
        <taxon>Streptophyta</taxon>
        <taxon>Embryophyta</taxon>
        <taxon>Tracheophyta</taxon>
        <taxon>Spermatophyta</taxon>
        <taxon>Magnoliopsida</taxon>
        <taxon>eudicotyledons</taxon>
        <taxon>Gunneridae</taxon>
        <taxon>Pentapetalae</taxon>
        <taxon>rosids</taxon>
        <taxon>malvids</taxon>
        <taxon>Myrtales</taxon>
        <taxon>Lythraceae</taxon>
        <taxon>Trapa</taxon>
    </lineage>
</organism>
<accession>A0AAN7R9X0</accession>
<keyword evidence="2" id="KW-0723">Serine/threonine-protein kinase</keyword>
<dbReference type="GO" id="GO:0005524">
    <property type="term" value="F:ATP binding"/>
    <property type="evidence" value="ECO:0007669"/>
    <property type="project" value="InterPro"/>
</dbReference>
<evidence type="ECO:0000256" key="4">
    <source>
        <dbReference type="ARBA" id="ARBA00023288"/>
    </source>
</evidence>
<dbReference type="Proteomes" id="UP001346149">
    <property type="component" value="Unassembled WGS sequence"/>
</dbReference>
<dbReference type="Gene3D" id="1.10.510.10">
    <property type="entry name" value="Transferase(Phosphotransferase) domain 1"/>
    <property type="match status" value="1"/>
</dbReference>
<dbReference type="FunFam" id="3.30.200.20:FF:000266">
    <property type="entry name" value="probable serine/threonine-protein kinase RLCKVII"/>
    <property type="match status" value="1"/>
</dbReference>
<dbReference type="SUPFAM" id="SSF56112">
    <property type="entry name" value="Protein kinase-like (PK-like)"/>
    <property type="match status" value="1"/>
</dbReference>
<dbReference type="AlphaFoldDB" id="A0AAN7R9X0"/>
<dbReference type="GO" id="GO:0004674">
    <property type="term" value="F:protein serine/threonine kinase activity"/>
    <property type="evidence" value="ECO:0007669"/>
    <property type="project" value="UniProtKB-KW"/>
</dbReference>
<dbReference type="EMBL" id="JAXQNO010000008">
    <property type="protein sequence ID" value="KAK4793640.1"/>
    <property type="molecule type" value="Genomic_DNA"/>
</dbReference>
<evidence type="ECO:0000259" key="5">
    <source>
        <dbReference type="PROSITE" id="PS50011"/>
    </source>
</evidence>
<protein>
    <recommendedName>
        <fullName evidence="5">Protein kinase domain-containing protein</fullName>
    </recommendedName>
</protein>
<dbReference type="GO" id="GO:0005886">
    <property type="term" value="C:plasma membrane"/>
    <property type="evidence" value="ECO:0007669"/>
    <property type="project" value="UniProtKB-SubCell"/>
</dbReference>
<dbReference type="PANTHER" id="PTHR47985">
    <property type="entry name" value="OS07G0668900 PROTEIN"/>
    <property type="match status" value="1"/>
</dbReference>
<evidence type="ECO:0000313" key="7">
    <source>
        <dbReference type="Proteomes" id="UP001346149"/>
    </source>
</evidence>
<name>A0AAN7R9X0_TRANT</name>
<keyword evidence="7" id="KW-1185">Reference proteome</keyword>
<evidence type="ECO:0000256" key="3">
    <source>
        <dbReference type="ARBA" id="ARBA00023136"/>
    </source>
</evidence>
<evidence type="ECO:0000256" key="2">
    <source>
        <dbReference type="ARBA" id="ARBA00022527"/>
    </source>
</evidence>
<keyword evidence="2" id="KW-0808">Transferase</keyword>
<evidence type="ECO:0000313" key="6">
    <source>
        <dbReference type="EMBL" id="KAK4793640.1"/>
    </source>
</evidence>
<dbReference type="Pfam" id="PF07714">
    <property type="entry name" value="PK_Tyr_Ser-Thr"/>
    <property type="match status" value="1"/>
</dbReference>
<feature type="domain" description="Protein kinase" evidence="5">
    <location>
        <begin position="62"/>
        <end position="294"/>
    </location>
</feature>
<keyword evidence="3" id="KW-0472">Membrane</keyword>
<dbReference type="Gene3D" id="3.30.200.20">
    <property type="entry name" value="Phosphorylase Kinase, domain 1"/>
    <property type="match status" value="1"/>
</dbReference>
<comment type="subcellular location">
    <subcellularLocation>
        <location evidence="1">Cell membrane</location>
        <topology evidence="1">Lipid-anchor</topology>
    </subcellularLocation>
</comment>
<dbReference type="PANTHER" id="PTHR47985:SF32">
    <property type="entry name" value="RECEPTOR-LIKE KINASE LIP2"/>
    <property type="match status" value="1"/>
</dbReference>
<proteinExistence type="predicted"/>
<comment type="caution">
    <text evidence="6">The sequence shown here is derived from an EMBL/GenBank/DDBJ whole genome shotgun (WGS) entry which is preliminary data.</text>
</comment>
<reference evidence="6 7" key="1">
    <citation type="journal article" date="2023" name="Hortic Res">
        <title>Pangenome of water caltrop reveals structural variations and asymmetric subgenome divergence after allopolyploidization.</title>
        <authorList>
            <person name="Zhang X."/>
            <person name="Chen Y."/>
            <person name="Wang L."/>
            <person name="Yuan Y."/>
            <person name="Fang M."/>
            <person name="Shi L."/>
            <person name="Lu R."/>
            <person name="Comes H.P."/>
            <person name="Ma Y."/>
            <person name="Chen Y."/>
            <person name="Huang G."/>
            <person name="Zhou Y."/>
            <person name="Zheng Z."/>
            <person name="Qiu Y."/>
        </authorList>
    </citation>
    <scope>NUCLEOTIDE SEQUENCE [LARGE SCALE GENOMIC DNA]</scope>
    <source>
        <strain evidence="6">F231</strain>
    </source>
</reference>
<evidence type="ECO:0000256" key="1">
    <source>
        <dbReference type="ARBA" id="ARBA00004193"/>
    </source>
</evidence>
<keyword evidence="4" id="KW-0449">Lipoprotein</keyword>